<dbReference type="EMBL" id="OU015566">
    <property type="protein sequence ID" value="CAG5104427.1"/>
    <property type="molecule type" value="Genomic_DNA"/>
</dbReference>
<dbReference type="Gene3D" id="3.40.50.11350">
    <property type="match status" value="1"/>
</dbReference>
<name>A0ABN7STP4_OIKDI</name>
<reference evidence="1 2" key="1">
    <citation type="submission" date="2021-04" db="EMBL/GenBank/DDBJ databases">
        <authorList>
            <person name="Bliznina A."/>
        </authorList>
    </citation>
    <scope>NUCLEOTIDE SEQUENCE [LARGE SCALE GENOMIC DNA]</scope>
</reference>
<evidence type="ECO:0000313" key="2">
    <source>
        <dbReference type="Proteomes" id="UP001158576"/>
    </source>
</evidence>
<evidence type="ECO:0000313" key="1">
    <source>
        <dbReference type="EMBL" id="CAG5104427.1"/>
    </source>
</evidence>
<protein>
    <submittedName>
        <fullName evidence="1">Oidioi.mRNA.OKI2018_I69.chr1.g1248.t1.cds</fullName>
    </submittedName>
</protein>
<accession>A0ABN7STP4</accession>
<dbReference type="Proteomes" id="UP001158576">
    <property type="component" value="Chromosome 1"/>
</dbReference>
<proteinExistence type="predicted"/>
<organism evidence="1 2">
    <name type="scientific">Oikopleura dioica</name>
    <name type="common">Tunicate</name>
    <dbReference type="NCBI Taxonomy" id="34765"/>
    <lineage>
        <taxon>Eukaryota</taxon>
        <taxon>Metazoa</taxon>
        <taxon>Chordata</taxon>
        <taxon>Tunicata</taxon>
        <taxon>Appendicularia</taxon>
        <taxon>Copelata</taxon>
        <taxon>Oikopleuridae</taxon>
        <taxon>Oikopleura</taxon>
    </lineage>
</organism>
<gene>
    <name evidence="1" type="ORF">OKIOD_LOCUS10013</name>
</gene>
<sequence length="82" mass="9529">MSELMEEEFKDSCGEKFEDLRFEVLSMLDSEICTVAPVFYYSIMSSYSMNIQQERFVRTDPTDASTRFNGNLFGDGRYADVH</sequence>
<keyword evidence="2" id="KW-1185">Reference proteome</keyword>